<gene>
    <name evidence="1" type="ORF">CAL25_02555</name>
</gene>
<evidence type="ECO:0000313" key="2">
    <source>
        <dbReference type="Proteomes" id="UP000216913"/>
    </source>
</evidence>
<proteinExistence type="predicted"/>
<comment type="caution">
    <text evidence="1">The sequence shown here is derived from an EMBL/GenBank/DDBJ whole genome shotgun (WGS) entry which is preliminary data.</text>
</comment>
<organism evidence="1 2">
    <name type="scientific">Bordetella genomosp. 5</name>
    <dbReference type="NCBI Taxonomy" id="1395608"/>
    <lineage>
        <taxon>Bacteria</taxon>
        <taxon>Pseudomonadati</taxon>
        <taxon>Pseudomonadota</taxon>
        <taxon>Betaproteobacteria</taxon>
        <taxon>Burkholderiales</taxon>
        <taxon>Alcaligenaceae</taxon>
        <taxon>Bordetella</taxon>
    </lineage>
</organism>
<keyword evidence="2" id="KW-1185">Reference proteome</keyword>
<dbReference type="AlphaFoldDB" id="A0A261U239"/>
<evidence type="ECO:0000313" key="1">
    <source>
        <dbReference type="EMBL" id="OZI55310.1"/>
    </source>
</evidence>
<dbReference type="EMBL" id="NEVP01000001">
    <property type="protein sequence ID" value="OZI55310.1"/>
    <property type="molecule type" value="Genomic_DNA"/>
</dbReference>
<name>A0A261U239_9BORD</name>
<dbReference type="RefSeq" id="WP_094798365.1">
    <property type="nucleotide sequence ID" value="NZ_NEVP01000001.1"/>
</dbReference>
<protein>
    <submittedName>
        <fullName evidence="1">Uncharacterized protein</fullName>
    </submittedName>
</protein>
<dbReference type="Proteomes" id="UP000216913">
    <property type="component" value="Unassembled WGS sequence"/>
</dbReference>
<sequence>MKSRSAHQEPRIGAQLIPHFEQRNALRRSAPLIPFRWSELVALFRGTRPADRKQAPQTPCHSH</sequence>
<dbReference type="OrthoDB" id="8642067at2"/>
<accession>A0A261U239</accession>
<reference evidence="1 2" key="1">
    <citation type="submission" date="2017-05" db="EMBL/GenBank/DDBJ databases">
        <title>Complete and WGS of Bordetella genogroups.</title>
        <authorList>
            <person name="Spilker T."/>
            <person name="LiPuma J."/>
        </authorList>
    </citation>
    <scope>NUCLEOTIDE SEQUENCE [LARGE SCALE GENOMIC DNA]</scope>
    <source>
        <strain evidence="1 2">AU10456</strain>
    </source>
</reference>